<evidence type="ECO:0000256" key="3">
    <source>
        <dbReference type="ARBA" id="ARBA00022833"/>
    </source>
</evidence>
<feature type="domain" description="RING-type" evidence="6">
    <location>
        <begin position="56"/>
        <end position="100"/>
    </location>
</feature>
<evidence type="ECO:0000259" key="6">
    <source>
        <dbReference type="PROSITE" id="PS50089"/>
    </source>
</evidence>
<reference evidence="7 8" key="1">
    <citation type="journal article" date="2017" name="Nat. Ecol. Evol.">
        <title>Scallop genome provides insights into evolution of bilaterian karyotype and development.</title>
        <authorList>
            <person name="Wang S."/>
            <person name="Zhang J."/>
            <person name="Jiao W."/>
            <person name="Li J."/>
            <person name="Xun X."/>
            <person name="Sun Y."/>
            <person name="Guo X."/>
            <person name="Huan P."/>
            <person name="Dong B."/>
            <person name="Zhang L."/>
            <person name="Hu X."/>
            <person name="Sun X."/>
            <person name="Wang J."/>
            <person name="Zhao C."/>
            <person name="Wang Y."/>
            <person name="Wang D."/>
            <person name="Huang X."/>
            <person name="Wang R."/>
            <person name="Lv J."/>
            <person name="Li Y."/>
            <person name="Zhang Z."/>
            <person name="Liu B."/>
            <person name="Lu W."/>
            <person name="Hui Y."/>
            <person name="Liang J."/>
            <person name="Zhou Z."/>
            <person name="Hou R."/>
            <person name="Li X."/>
            <person name="Liu Y."/>
            <person name="Li H."/>
            <person name="Ning X."/>
            <person name="Lin Y."/>
            <person name="Zhao L."/>
            <person name="Xing Q."/>
            <person name="Dou J."/>
            <person name="Li Y."/>
            <person name="Mao J."/>
            <person name="Guo H."/>
            <person name="Dou H."/>
            <person name="Li T."/>
            <person name="Mu C."/>
            <person name="Jiang W."/>
            <person name="Fu Q."/>
            <person name="Fu X."/>
            <person name="Miao Y."/>
            <person name="Liu J."/>
            <person name="Yu Q."/>
            <person name="Li R."/>
            <person name="Liao H."/>
            <person name="Li X."/>
            <person name="Kong Y."/>
            <person name="Jiang Z."/>
            <person name="Chourrout D."/>
            <person name="Li R."/>
            <person name="Bao Z."/>
        </authorList>
    </citation>
    <scope>NUCLEOTIDE SEQUENCE [LARGE SCALE GENOMIC DNA]</scope>
    <source>
        <strain evidence="7 8">PY_sf001</strain>
    </source>
</reference>
<dbReference type="OrthoDB" id="10062218at2759"/>
<name>A0A210R0M0_MIZYE</name>
<evidence type="ECO:0000256" key="5">
    <source>
        <dbReference type="PROSITE-ProRule" id="PRU00175"/>
    </source>
</evidence>
<organism evidence="7 8">
    <name type="scientific">Mizuhopecten yessoensis</name>
    <name type="common">Japanese scallop</name>
    <name type="synonym">Patinopecten yessoensis</name>
    <dbReference type="NCBI Taxonomy" id="6573"/>
    <lineage>
        <taxon>Eukaryota</taxon>
        <taxon>Metazoa</taxon>
        <taxon>Spiralia</taxon>
        <taxon>Lophotrochozoa</taxon>
        <taxon>Mollusca</taxon>
        <taxon>Bivalvia</taxon>
        <taxon>Autobranchia</taxon>
        <taxon>Pteriomorphia</taxon>
        <taxon>Pectinida</taxon>
        <taxon>Pectinoidea</taxon>
        <taxon>Pectinidae</taxon>
        <taxon>Mizuhopecten</taxon>
    </lineage>
</organism>
<dbReference type="PROSITE" id="PS50089">
    <property type="entry name" value="ZF_RING_2"/>
    <property type="match status" value="1"/>
</dbReference>
<protein>
    <submittedName>
        <fullName evidence="7">Cysteine and histidine-rich protein 1-B</fullName>
    </submittedName>
</protein>
<keyword evidence="3" id="KW-0862">Zinc</keyword>
<comment type="similarity">
    <text evidence="4">Belongs to the ZFTRAF1 family.</text>
</comment>
<evidence type="ECO:0000313" key="7">
    <source>
        <dbReference type="EMBL" id="OWF54560.1"/>
    </source>
</evidence>
<dbReference type="InterPro" id="IPR001841">
    <property type="entry name" value="Znf_RING"/>
</dbReference>
<evidence type="ECO:0000256" key="2">
    <source>
        <dbReference type="ARBA" id="ARBA00022771"/>
    </source>
</evidence>
<dbReference type="InterPro" id="IPR013083">
    <property type="entry name" value="Znf_RING/FYVE/PHD"/>
</dbReference>
<dbReference type="CDD" id="cd16505">
    <property type="entry name" value="RING-HC_CYHR1"/>
    <property type="match status" value="1"/>
</dbReference>
<keyword evidence="1" id="KW-0479">Metal-binding</keyword>
<dbReference type="InterPro" id="IPR039338">
    <property type="entry name" value="ZFTRAF1"/>
</dbReference>
<evidence type="ECO:0000256" key="1">
    <source>
        <dbReference type="ARBA" id="ARBA00022723"/>
    </source>
</evidence>
<keyword evidence="2 5" id="KW-0863">Zinc-finger</keyword>
<dbReference type="GO" id="GO:0005634">
    <property type="term" value="C:nucleus"/>
    <property type="evidence" value="ECO:0007669"/>
    <property type="project" value="TreeGrafter"/>
</dbReference>
<evidence type="ECO:0000313" key="8">
    <source>
        <dbReference type="Proteomes" id="UP000242188"/>
    </source>
</evidence>
<proteinExistence type="inferred from homology"/>
<gene>
    <name evidence="7" type="ORF">KP79_PYT13436</name>
</gene>
<dbReference type="Proteomes" id="UP000242188">
    <property type="component" value="Unassembled WGS sequence"/>
</dbReference>
<dbReference type="GO" id="GO:0008270">
    <property type="term" value="F:zinc ion binding"/>
    <property type="evidence" value="ECO:0007669"/>
    <property type="project" value="UniProtKB-KW"/>
</dbReference>
<dbReference type="SUPFAM" id="SSF49599">
    <property type="entry name" value="TRAF domain-like"/>
    <property type="match status" value="1"/>
</dbReference>
<dbReference type="SUPFAM" id="SSF57850">
    <property type="entry name" value="RING/U-box"/>
    <property type="match status" value="1"/>
</dbReference>
<accession>A0A210R0M0</accession>
<dbReference type="PANTHER" id="PTHR23059">
    <property type="entry name" value="CYSTEINE AND HISTIDINE-RICH PROTEIN 1"/>
    <property type="match status" value="1"/>
</dbReference>
<sequence>MADTPGPSNLVLQENVENKENMDLEFEPEKKKAKLDIPTTEKDHKLEDRLSGILCCAVCLDLPRICFQCTNGHLMCAGCYNHLLADGRLKDESSTCPNCRCEISKSSCTRNLAVEKAVSELPSSCQFCACLLPRNLLSHHEREQCQERLSTCKYSRIGCPWKGPNHELKEHEKGCHHPNKSGDDIMEAVACIDQQAKDATQLYSRIFALLSCEKITFNDLQLKPYRTDDFITKLFYETSRFSAFNHQWVIKARINNDQKNPALTTDRSMSYQLVLKGKASQPINISFIALKGPYGEMLINPVVYSQEFSNENPETEYKDLPIHNSTECNKLLASKTINMRLIMVLSSSS</sequence>
<dbReference type="AlphaFoldDB" id="A0A210R0M0"/>
<dbReference type="Gene3D" id="3.30.40.10">
    <property type="entry name" value="Zinc/RING finger domain, C3HC4 (zinc finger)"/>
    <property type="match status" value="1"/>
</dbReference>
<dbReference type="STRING" id="6573.A0A210R0M0"/>
<keyword evidence="8" id="KW-1185">Reference proteome</keyword>
<evidence type="ECO:0000256" key="4">
    <source>
        <dbReference type="ARBA" id="ARBA00034319"/>
    </source>
</evidence>
<comment type="caution">
    <text evidence="7">The sequence shown here is derived from an EMBL/GenBank/DDBJ whole genome shotgun (WGS) entry which is preliminary data.</text>
</comment>
<dbReference type="PANTHER" id="PTHR23059:SF4">
    <property type="entry name" value="ZINC FINGER TRAF-TYPE-CONTAINING PROTEIN 1"/>
    <property type="match status" value="1"/>
</dbReference>
<dbReference type="EMBL" id="NEDP02000981">
    <property type="protein sequence ID" value="OWF54560.1"/>
    <property type="molecule type" value="Genomic_DNA"/>
</dbReference>